<dbReference type="AlphaFoldDB" id="A0A0B6TQD4"/>
<proteinExistence type="predicted"/>
<reference evidence="1 2" key="1">
    <citation type="submission" date="2014-05" db="EMBL/GenBank/DDBJ databases">
        <title>Complete genome sequence of Corynebacterium marinum DSM 44953.</title>
        <authorList>
            <person name="Schaffert L."/>
            <person name="Albersmeier A."/>
            <person name="Kalinowski J."/>
            <person name="Ruckert C."/>
        </authorList>
    </citation>
    <scope>NUCLEOTIDE SEQUENCE [LARGE SCALE GENOMIC DNA]</scope>
    <source>
        <strain evidence="1 2">DSM 44953</strain>
    </source>
</reference>
<dbReference type="STRING" id="1224162.B840_00800"/>
<dbReference type="HOGENOM" id="CLU_130306_0_0_11"/>
<dbReference type="RefSeq" id="WP_156971806.1">
    <property type="nucleotide sequence ID" value="NZ_CP007790.1"/>
</dbReference>
<protein>
    <submittedName>
        <fullName evidence="1">Uncharacterized protein</fullName>
    </submittedName>
</protein>
<evidence type="ECO:0000313" key="2">
    <source>
        <dbReference type="Proteomes" id="UP000031928"/>
    </source>
</evidence>
<dbReference type="OrthoDB" id="4410665at2"/>
<keyword evidence="2" id="KW-1185">Reference proteome</keyword>
<sequence length="166" mass="17726">MSEPRVIAVVDKQGEMTVVWHVHTSADAPAAAGLLSGAWLLGPGEVDPDRLADLTAEAHVLPTDGDGLRVILEGVEKRLAGYQAAAKDAVEANPQLKPVRFDAPEAPDLEQLAAAYRGEPAGQRAWAHATAAAELVAAWHTIESQRRSRKYLQEKFGPDTLPLPLG</sequence>
<organism evidence="1 2">
    <name type="scientific">Corynebacterium marinum DSM 44953</name>
    <dbReference type="NCBI Taxonomy" id="1224162"/>
    <lineage>
        <taxon>Bacteria</taxon>
        <taxon>Bacillati</taxon>
        <taxon>Actinomycetota</taxon>
        <taxon>Actinomycetes</taxon>
        <taxon>Mycobacteriales</taxon>
        <taxon>Corynebacteriaceae</taxon>
        <taxon>Corynebacterium</taxon>
    </lineage>
</organism>
<evidence type="ECO:0000313" key="1">
    <source>
        <dbReference type="EMBL" id="AJK67800.1"/>
    </source>
</evidence>
<name>A0A0B6TQD4_9CORY</name>
<accession>A0A0B6TQD4</accession>
<dbReference type="KEGG" id="cmq:B840_00800"/>
<dbReference type="Proteomes" id="UP000031928">
    <property type="component" value="Chromosome"/>
</dbReference>
<gene>
    <name evidence="1" type="ORF">B840_00800</name>
</gene>
<dbReference type="EMBL" id="CP007790">
    <property type="protein sequence ID" value="AJK67800.1"/>
    <property type="molecule type" value="Genomic_DNA"/>
</dbReference>